<dbReference type="PANTHER" id="PTHR34573">
    <property type="entry name" value="VKC DOMAIN-CONTAINING PROTEIN"/>
    <property type="match status" value="1"/>
</dbReference>
<dbReference type="AlphaFoldDB" id="A0A6P6GB10"/>
<protein>
    <submittedName>
        <fullName evidence="3">Thiol-disulfide oxidoreductase LTO1</fullName>
    </submittedName>
</protein>
<evidence type="ECO:0000313" key="3">
    <source>
        <dbReference type="RefSeq" id="XP_024931313.1"/>
    </source>
</evidence>
<proteinExistence type="predicted"/>
<feature type="transmembrane region" description="Helical" evidence="1">
    <location>
        <begin position="24"/>
        <end position="41"/>
    </location>
</feature>
<keyword evidence="1" id="KW-0812">Transmembrane</keyword>
<dbReference type="GeneID" id="107423073"/>
<dbReference type="Proteomes" id="UP001652623">
    <property type="component" value="Chromosome 3"/>
</dbReference>
<evidence type="ECO:0000313" key="2">
    <source>
        <dbReference type="Proteomes" id="UP001652623"/>
    </source>
</evidence>
<organism evidence="2 3">
    <name type="scientific">Ziziphus jujuba</name>
    <name type="common">Chinese jujube</name>
    <name type="synonym">Ziziphus sativa</name>
    <dbReference type="NCBI Taxonomy" id="326968"/>
    <lineage>
        <taxon>Eukaryota</taxon>
        <taxon>Viridiplantae</taxon>
        <taxon>Streptophyta</taxon>
        <taxon>Embryophyta</taxon>
        <taxon>Tracheophyta</taxon>
        <taxon>Spermatophyta</taxon>
        <taxon>Magnoliopsida</taxon>
        <taxon>eudicotyledons</taxon>
        <taxon>Gunneridae</taxon>
        <taxon>Pentapetalae</taxon>
        <taxon>rosids</taxon>
        <taxon>fabids</taxon>
        <taxon>Rosales</taxon>
        <taxon>Rhamnaceae</taxon>
        <taxon>Paliureae</taxon>
        <taxon>Ziziphus</taxon>
    </lineage>
</organism>
<keyword evidence="1" id="KW-0472">Membrane</keyword>
<keyword evidence="2" id="KW-1185">Reference proteome</keyword>
<gene>
    <name evidence="3" type="primary">LOC107423073</name>
</gene>
<evidence type="ECO:0000256" key="1">
    <source>
        <dbReference type="SAM" id="Phobius"/>
    </source>
</evidence>
<accession>A0A6P6GB10</accession>
<keyword evidence="1" id="KW-1133">Transmembrane helix</keyword>
<dbReference type="InParanoid" id="A0A6P6GB10"/>
<name>A0A6P6GB10_ZIZJJ</name>
<dbReference type="KEGG" id="zju:107423073"/>
<dbReference type="RefSeq" id="XP_024931313.1">
    <property type="nucleotide sequence ID" value="XM_025075545.3"/>
</dbReference>
<dbReference type="PANTHER" id="PTHR34573:SF1">
    <property type="entry name" value="VITAMIN K EPOXIDE REDUCTASE DOMAIN-CONTAINING PROTEIN"/>
    <property type="match status" value="1"/>
</dbReference>
<reference evidence="3" key="1">
    <citation type="submission" date="2025-08" db="UniProtKB">
        <authorList>
            <consortium name="RefSeq"/>
        </authorList>
    </citation>
    <scope>IDENTIFICATION</scope>
    <source>
        <tissue evidence="3">Seedling</tissue>
    </source>
</reference>
<sequence length="202" mass="22386">TYMAASSAYFLYILSTKFMEASCSYYLLSALLSFSLFFITQKCKLFDFGLQQIQKVVGLQLFIASLAILALNSSYSSSQPVPSSLAKIELPYFTIEITSPSSPFTLSLAKRLQSIGAKTYGAFWCSHYLEQKQMFGSEAAKLLNYVECFPDGYKKGTKILKACADAGIEGFPKWVINEQVRKLLSGEQELSNLAQASGFDVK</sequence>
<feature type="non-terminal residue" evidence="3">
    <location>
        <position position="1"/>
    </location>
</feature>
<dbReference type="Gene3D" id="3.40.30.10">
    <property type="entry name" value="Glutaredoxin"/>
    <property type="match status" value="1"/>
</dbReference>